<dbReference type="RefSeq" id="XP_047777602.1">
    <property type="nucleotide sequence ID" value="XM_047926686.1"/>
</dbReference>
<feature type="region of interest" description="Disordered" evidence="1">
    <location>
        <begin position="84"/>
        <end position="105"/>
    </location>
</feature>
<evidence type="ECO:0000259" key="2">
    <source>
        <dbReference type="Pfam" id="PF17862"/>
    </source>
</evidence>
<evidence type="ECO:0000313" key="3">
    <source>
        <dbReference type="EMBL" id="KAH9835169.1"/>
    </source>
</evidence>
<comment type="caution">
    <text evidence="3">The sequence shown here is derived from an EMBL/GenBank/DDBJ whole genome shotgun (WGS) entry which is preliminary data.</text>
</comment>
<accession>A0ABQ8KC43</accession>
<dbReference type="Proteomes" id="UP000814176">
    <property type="component" value="Unassembled WGS sequence"/>
</dbReference>
<dbReference type="InterPro" id="IPR041569">
    <property type="entry name" value="AAA_lid_3"/>
</dbReference>
<dbReference type="Gene3D" id="1.10.8.60">
    <property type="match status" value="1"/>
</dbReference>
<reference evidence="3 4" key="1">
    <citation type="journal article" date="2021" name="Environ. Microbiol.">
        <title>Gene family expansions and transcriptome signatures uncover fungal adaptations to wood decay.</title>
        <authorList>
            <person name="Hage H."/>
            <person name="Miyauchi S."/>
            <person name="Viragh M."/>
            <person name="Drula E."/>
            <person name="Min B."/>
            <person name="Chaduli D."/>
            <person name="Navarro D."/>
            <person name="Favel A."/>
            <person name="Norest M."/>
            <person name="Lesage-Meessen L."/>
            <person name="Balint B."/>
            <person name="Merenyi Z."/>
            <person name="de Eugenio L."/>
            <person name="Morin E."/>
            <person name="Martinez A.T."/>
            <person name="Baldrian P."/>
            <person name="Stursova M."/>
            <person name="Martinez M.J."/>
            <person name="Novotny C."/>
            <person name="Magnuson J.K."/>
            <person name="Spatafora J.W."/>
            <person name="Maurice S."/>
            <person name="Pangilinan J."/>
            <person name="Andreopoulos W."/>
            <person name="LaButti K."/>
            <person name="Hundley H."/>
            <person name="Na H."/>
            <person name="Kuo A."/>
            <person name="Barry K."/>
            <person name="Lipzen A."/>
            <person name="Henrissat B."/>
            <person name="Riley R."/>
            <person name="Ahrendt S."/>
            <person name="Nagy L.G."/>
            <person name="Grigoriev I.V."/>
            <person name="Martin F."/>
            <person name="Rosso M.N."/>
        </authorList>
    </citation>
    <scope>NUCLEOTIDE SEQUENCE [LARGE SCALE GENOMIC DNA]</scope>
    <source>
        <strain evidence="3 4">CIRM-BRFM 1785</strain>
    </source>
</reference>
<proteinExistence type="predicted"/>
<feature type="compositionally biased region" description="Basic and acidic residues" evidence="1">
    <location>
        <begin position="92"/>
        <end position="105"/>
    </location>
</feature>
<evidence type="ECO:0000256" key="1">
    <source>
        <dbReference type="SAM" id="MobiDB-lite"/>
    </source>
</evidence>
<name>A0ABQ8KC43_9APHY</name>
<feature type="domain" description="AAA ATPase AAA+ lid" evidence="2">
    <location>
        <begin position="7"/>
        <end position="34"/>
    </location>
</feature>
<dbReference type="GeneID" id="72007418"/>
<sequence length="105" mass="10953">MVKERGEGYSGADFAAVVREAGVAALRRTLGALDQMEADGLATAGEEPKGVPDFERALEKAQPSFSTAQRRKYASLRVKLSGSGLPVGVTTDEGKEGKGGGMHES</sequence>
<protein>
    <recommendedName>
        <fullName evidence="2">AAA ATPase AAA+ lid domain-containing protein</fullName>
    </recommendedName>
</protein>
<gene>
    <name evidence="3" type="ORF">C8Q71DRAFT_848884</name>
</gene>
<dbReference type="Pfam" id="PF17862">
    <property type="entry name" value="AAA_lid_3"/>
    <property type="match status" value="1"/>
</dbReference>
<dbReference type="EMBL" id="JADCUA010000013">
    <property type="protein sequence ID" value="KAH9835169.1"/>
    <property type="molecule type" value="Genomic_DNA"/>
</dbReference>
<organism evidence="3 4">
    <name type="scientific">Rhodofomes roseus</name>
    <dbReference type="NCBI Taxonomy" id="34475"/>
    <lineage>
        <taxon>Eukaryota</taxon>
        <taxon>Fungi</taxon>
        <taxon>Dikarya</taxon>
        <taxon>Basidiomycota</taxon>
        <taxon>Agaricomycotina</taxon>
        <taxon>Agaricomycetes</taxon>
        <taxon>Polyporales</taxon>
        <taxon>Rhodofomes</taxon>
    </lineage>
</organism>
<keyword evidence="4" id="KW-1185">Reference proteome</keyword>
<evidence type="ECO:0000313" key="4">
    <source>
        <dbReference type="Proteomes" id="UP000814176"/>
    </source>
</evidence>